<dbReference type="GO" id="GO:0005524">
    <property type="term" value="F:ATP binding"/>
    <property type="evidence" value="ECO:0007669"/>
    <property type="project" value="UniProtKB-KW"/>
</dbReference>
<evidence type="ECO:0000313" key="9">
    <source>
        <dbReference type="Proteomes" id="UP001211907"/>
    </source>
</evidence>
<keyword evidence="5" id="KW-0238">DNA-binding</keyword>
<dbReference type="GO" id="GO:0007131">
    <property type="term" value="P:reciprocal meiotic recombination"/>
    <property type="evidence" value="ECO:0007669"/>
    <property type="project" value="TreeGrafter"/>
</dbReference>
<dbReference type="EMBL" id="JADGJH010003392">
    <property type="protein sequence ID" value="KAJ3091292.1"/>
    <property type="molecule type" value="Genomic_DNA"/>
</dbReference>
<evidence type="ECO:0000256" key="5">
    <source>
        <dbReference type="ARBA" id="ARBA00023125"/>
    </source>
</evidence>
<dbReference type="InterPro" id="IPR045076">
    <property type="entry name" value="MutS"/>
</dbReference>
<protein>
    <recommendedName>
        <fullName evidence="2 6">DNA mismatch repair protein MSH3</fullName>
    </recommendedName>
    <alternativeName>
        <fullName evidence="2 6">DNA mismatch repair protein MSH3</fullName>
    </alternativeName>
</protein>
<dbReference type="InterPro" id="IPR036187">
    <property type="entry name" value="DNA_mismatch_repair_MutS_sf"/>
</dbReference>
<evidence type="ECO:0000313" key="8">
    <source>
        <dbReference type="EMBL" id="KAJ3091292.1"/>
    </source>
</evidence>
<evidence type="ECO:0000256" key="3">
    <source>
        <dbReference type="ARBA" id="ARBA00022741"/>
    </source>
</evidence>
<dbReference type="SUPFAM" id="SSF48334">
    <property type="entry name" value="DNA repair protein MutS, domain III"/>
    <property type="match status" value="1"/>
</dbReference>
<dbReference type="Gene3D" id="3.40.50.300">
    <property type="entry name" value="P-loop containing nucleotide triphosphate hydrolases"/>
    <property type="match status" value="1"/>
</dbReference>
<evidence type="ECO:0000256" key="6">
    <source>
        <dbReference type="ARBA" id="ARBA00073774"/>
    </source>
</evidence>
<feature type="domain" description="DNA mismatch repair proteins mutS family" evidence="7">
    <location>
        <begin position="272"/>
        <end position="288"/>
    </location>
</feature>
<dbReference type="Gene3D" id="1.10.1420.10">
    <property type="match status" value="2"/>
</dbReference>
<dbReference type="GO" id="GO:0005634">
    <property type="term" value="C:nucleus"/>
    <property type="evidence" value="ECO:0007669"/>
    <property type="project" value="TreeGrafter"/>
</dbReference>
<feature type="non-terminal residue" evidence="8">
    <location>
        <position position="1"/>
    </location>
</feature>
<dbReference type="Pfam" id="PF00488">
    <property type="entry name" value="MutS_V"/>
    <property type="match status" value="1"/>
</dbReference>
<proteinExistence type="inferred from homology"/>
<dbReference type="PROSITE" id="PS00486">
    <property type="entry name" value="DNA_MISMATCH_REPAIR_2"/>
    <property type="match status" value="1"/>
</dbReference>
<name>A0AAD5SPS8_9FUNG</name>
<dbReference type="PANTHER" id="PTHR11361">
    <property type="entry name" value="DNA MISMATCH REPAIR PROTEIN MUTS FAMILY MEMBER"/>
    <property type="match status" value="1"/>
</dbReference>
<dbReference type="GO" id="GO:0006298">
    <property type="term" value="P:mismatch repair"/>
    <property type="evidence" value="ECO:0007669"/>
    <property type="project" value="InterPro"/>
</dbReference>
<comment type="caution">
    <text evidence="8">The sequence shown here is derived from an EMBL/GenBank/DDBJ whole genome shotgun (WGS) entry which is preliminary data.</text>
</comment>
<dbReference type="AlphaFoldDB" id="A0AAD5SPS8"/>
<comment type="similarity">
    <text evidence="1">Belongs to the DNA mismatch repair MutS family.</text>
</comment>
<dbReference type="InterPro" id="IPR000432">
    <property type="entry name" value="DNA_mismatch_repair_MutS_C"/>
</dbReference>
<evidence type="ECO:0000256" key="4">
    <source>
        <dbReference type="ARBA" id="ARBA00022840"/>
    </source>
</evidence>
<dbReference type="InterPro" id="IPR027417">
    <property type="entry name" value="P-loop_NTPase"/>
</dbReference>
<organism evidence="8 9">
    <name type="scientific">Physocladia obscura</name>
    <dbReference type="NCBI Taxonomy" id="109957"/>
    <lineage>
        <taxon>Eukaryota</taxon>
        <taxon>Fungi</taxon>
        <taxon>Fungi incertae sedis</taxon>
        <taxon>Chytridiomycota</taxon>
        <taxon>Chytridiomycota incertae sedis</taxon>
        <taxon>Chytridiomycetes</taxon>
        <taxon>Chytridiales</taxon>
        <taxon>Chytriomycetaceae</taxon>
        <taxon>Physocladia</taxon>
    </lineage>
</organism>
<keyword evidence="3" id="KW-0547">Nucleotide-binding</keyword>
<dbReference type="GO" id="GO:0140664">
    <property type="term" value="F:ATP-dependent DNA damage sensor activity"/>
    <property type="evidence" value="ECO:0007669"/>
    <property type="project" value="InterPro"/>
</dbReference>
<sequence length="445" mass="49370">LSDLIDTHINADVSFQKNPQGMRNQRCYAIKAGWNGLLDVARQTYRESTNDVYELVSQYSDLDPSVNLPTEFINVVQTKKQTSFTTLVLLGLNERIAESLTEVYLMSDRIISELVCEIAKFAGPLYKISESIAVLDMVTAFAHDAEMKEYVRPEFTQTYAVKAGRHPVKDSISDITGSNFIPNDVYCTEGSNMQIISGPNMSGKTTYLKMIVLLNIMAQMGSFVPAEYASFKMQSQVFSRIGCDSVVEASASSFMSEMREAAFILQNVSHDSLIIIDELGRGTSHTDGVAMSIAITEQLAATKAFTFIATHFSELGTVLSSQCSNIVKLHLHVDCIERGDTINISYKYQVQDGTTNFQDYGLSIAKIANFPPKTVSVALAVSRKLEEKECEEGQDEGRGGGDREEGVLLKAQTKVYHQLVQTWLNSRLGEKDLRVYLEGLQAEIM</sequence>
<dbReference type="FunFam" id="3.40.50.300:FF:000870">
    <property type="entry name" value="MutS protein homolog 4"/>
    <property type="match status" value="1"/>
</dbReference>
<dbReference type="PANTHER" id="PTHR11361:SF21">
    <property type="entry name" value="MUTS PROTEIN HOMOLOG 4"/>
    <property type="match status" value="1"/>
</dbReference>
<dbReference type="SUPFAM" id="SSF52540">
    <property type="entry name" value="P-loop containing nucleoside triphosphate hydrolases"/>
    <property type="match status" value="1"/>
</dbReference>
<dbReference type="SMART" id="SM00534">
    <property type="entry name" value="MUTSac"/>
    <property type="match status" value="1"/>
</dbReference>
<reference evidence="8" key="1">
    <citation type="submission" date="2020-05" db="EMBL/GenBank/DDBJ databases">
        <title>Phylogenomic resolution of chytrid fungi.</title>
        <authorList>
            <person name="Stajich J.E."/>
            <person name="Amses K."/>
            <person name="Simmons R."/>
            <person name="Seto K."/>
            <person name="Myers J."/>
            <person name="Bonds A."/>
            <person name="Quandt C.A."/>
            <person name="Barry K."/>
            <person name="Liu P."/>
            <person name="Grigoriev I."/>
            <person name="Longcore J.E."/>
            <person name="James T.Y."/>
        </authorList>
    </citation>
    <scope>NUCLEOTIDE SEQUENCE</scope>
    <source>
        <strain evidence="8">JEL0513</strain>
    </source>
</reference>
<evidence type="ECO:0000259" key="7">
    <source>
        <dbReference type="PROSITE" id="PS00486"/>
    </source>
</evidence>
<keyword evidence="4" id="KW-0067">ATP-binding</keyword>
<gene>
    <name evidence="8" type="primary">MSH4</name>
    <name evidence="8" type="ORF">HK100_007215</name>
</gene>
<dbReference type="GO" id="GO:0030983">
    <property type="term" value="F:mismatched DNA binding"/>
    <property type="evidence" value="ECO:0007669"/>
    <property type="project" value="InterPro"/>
</dbReference>
<accession>A0AAD5SPS8</accession>
<dbReference type="Proteomes" id="UP001211907">
    <property type="component" value="Unassembled WGS sequence"/>
</dbReference>
<keyword evidence="9" id="KW-1185">Reference proteome</keyword>
<evidence type="ECO:0000256" key="1">
    <source>
        <dbReference type="ARBA" id="ARBA00006271"/>
    </source>
</evidence>
<evidence type="ECO:0000256" key="2">
    <source>
        <dbReference type="ARBA" id="ARBA00022151"/>
    </source>
</evidence>